<evidence type="ECO:0000256" key="2">
    <source>
        <dbReference type="ARBA" id="ARBA00012011"/>
    </source>
</evidence>
<dbReference type="Gene3D" id="3.40.50.80">
    <property type="entry name" value="Nucleotide-binding domain of ferredoxin-NADP reductase (FNR) module"/>
    <property type="match status" value="1"/>
</dbReference>
<sequence>MGQRHPTQRHRKRQPGDGGRQFSDDDDAYKTSAMPVALPPIAPVVDRAAGRTKMDRVDVHSDSSCAHPHSSSTRPVANDPVVSFGAASPAAAEGVAAPIKAPAPPPHKTKPVRPHETNSINPRNPTPVNPHDLRGVNRHWRVPPVTSDTQLPPIVQMRKVHAPRKGILPPLEFSSEPTTPSSPPPPPAPPNEAKNFTEAEIKDMLATDPNRVVVIIKKNVYDVTTFVEAHPGGPSVLRHNRGKDITDTFAMMHGPQVAGRLPEFLLGRLVTEAEERSPRATAAAATAKDEPAASSLLSLDSIRQMLQNDPQRLILVMFGDAYDVTPMRNAHPGGLRILLNHNGKECGDIFMRVHGLHAKKQAHQYLMGRIAEAGDAPSPLLRFAEPQASAKSKDGVPAESAMQSTRILEKEMMNDAGTLQCFTFSCPLRLRLTPAGHVKIYSDVERDEWRYYTPFKSEVASFKICVKLHPHGRTSKYLFDQPEGKELFYEGPFPPAWELRMDAYVRTVKLERRHILLLAGGTGIAPMYAIAASELEKQSTSVTLVCSVRTPDDLILVDEINELATRYVGPLPGQPHQLRVALIFSRLPKNLSQPPSPLRYTKLVRCGTHITVDFLKALELPPAQAAVLSGPPAFNDTLADVVLKAGICPAEGVHTL</sequence>
<dbReference type="SUPFAM" id="SSF55856">
    <property type="entry name" value="Cytochrome b5-like heme/steroid binding domain"/>
    <property type="match status" value="2"/>
</dbReference>
<dbReference type="GO" id="GO:0020037">
    <property type="term" value="F:heme binding"/>
    <property type="evidence" value="ECO:0007669"/>
    <property type="project" value="InterPro"/>
</dbReference>
<feature type="compositionally biased region" description="Low complexity" evidence="10">
    <location>
        <begin position="62"/>
        <end position="72"/>
    </location>
</feature>
<dbReference type="CDD" id="cd00322">
    <property type="entry name" value="FNR_like"/>
    <property type="match status" value="1"/>
</dbReference>
<feature type="domain" description="Cytochrome b5 heme-binding" evidence="11">
    <location>
        <begin position="294"/>
        <end position="371"/>
    </location>
</feature>
<keyword evidence="6 9" id="KW-0274">FAD</keyword>
<keyword evidence="3" id="KW-0349">Heme</keyword>
<dbReference type="AlphaFoldDB" id="A0A0N0DXP3"/>
<keyword evidence="4 9" id="KW-0285">Flavoprotein</keyword>
<protein>
    <recommendedName>
        <fullName evidence="2">cytochrome-b5 reductase</fullName>
        <ecNumber evidence="2">1.6.2.2</ecNumber>
    </recommendedName>
</protein>
<feature type="binding site" evidence="9">
    <location>
        <position position="450"/>
    </location>
    <ligand>
        <name>FAD</name>
        <dbReference type="ChEBI" id="CHEBI:57692"/>
    </ligand>
</feature>
<dbReference type="EC" id="1.6.2.2" evidence="2"/>
<feature type="binding site" evidence="9">
    <location>
        <position position="452"/>
    </location>
    <ligand>
        <name>FAD</name>
        <dbReference type="ChEBI" id="CHEBI:57692"/>
    </ligand>
</feature>
<evidence type="ECO:0000256" key="5">
    <source>
        <dbReference type="ARBA" id="ARBA00022723"/>
    </source>
</evidence>
<dbReference type="InterPro" id="IPR039261">
    <property type="entry name" value="FNR_nucleotide-bd"/>
</dbReference>
<reference evidence="13 14" key="1">
    <citation type="submission" date="2015-07" db="EMBL/GenBank/DDBJ databases">
        <title>High-quality genome of monoxenous trypanosomatid Leptomonas pyrrhocoris.</title>
        <authorList>
            <person name="Flegontov P."/>
            <person name="Butenko A."/>
            <person name="Firsov S."/>
            <person name="Vlcek C."/>
            <person name="Logacheva M.D."/>
            <person name="Field M."/>
            <person name="Filatov D."/>
            <person name="Flegontova O."/>
            <person name="Gerasimov E."/>
            <person name="Jackson A.P."/>
            <person name="Kelly S."/>
            <person name="Opperdoes F."/>
            <person name="O'Reilly A."/>
            <person name="Votypka J."/>
            <person name="Yurchenko V."/>
            <person name="Lukes J."/>
        </authorList>
    </citation>
    <scope>NUCLEOTIDE SEQUENCE [LARGE SCALE GENOMIC DNA]</scope>
    <source>
        <strain evidence="13">H10</strain>
    </source>
</reference>
<dbReference type="PRINTS" id="PR00406">
    <property type="entry name" value="CYTB5RDTASE"/>
</dbReference>
<dbReference type="InterPro" id="IPR001433">
    <property type="entry name" value="OxRdtase_FAD/NAD-bd"/>
</dbReference>
<keyword evidence="5" id="KW-0479">Metal-binding</keyword>
<dbReference type="PANTHER" id="PTHR19370">
    <property type="entry name" value="NADH-CYTOCHROME B5 REDUCTASE"/>
    <property type="match status" value="1"/>
</dbReference>
<evidence type="ECO:0000259" key="11">
    <source>
        <dbReference type="PROSITE" id="PS50255"/>
    </source>
</evidence>
<keyword evidence="14" id="KW-1185">Reference proteome</keyword>
<dbReference type="Pfam" id="PF00173">
    <property type="entry name" value="Cyt-b5"/>
    <property type="match status" value="2"/>
</dbReference>
<dbReference type="VEuPathDB" id="TriTrypDB:LpyrH10_04_3170"/>
<evidence type="ECO:0000259" key="12">
    <source>
        <dbReference type="PROSITE" id="PS51384"/>
    </source>
</evidence>
<evidence type="ECO:0000256" key="10">
    <source>
        <dbReference type="SAM" id="MobiDB-lite"/>
    </source>
</evidence>
<evidence type="ECO:0000256" key="7">
    <source>
        <dbReference type="ARBA" id="ARBA00023002"/>
    </source>
</evidence>
<dbReference type="PROSITE" id="PS51384">
    <property type="entry name" value="FAD_FR"/>
    <property type="match status" value="1"/>
</dbReference>
<dbReference type="InterPro" id="IPR001834">
    <property type="entry name" value="CBR-like"/>
</dbReference>
<organism evidence="13 14">
    <name type="scientific">Leptomonas pyrrhocoris</name>
    <name type="common">Firebug parasite</name>
    <dbReference type="NCBI Taxonomy" id="157538"/>
    <lineage>
        <taxon>Eukaryota</taxon>
        <taxon>Discoba</taxon>
        <taxon>Euglenozoa</taxon>
        <taxon>Kinetoplastea</taxon>
        <taxon>Metakinetoplastina</taxon>
        <taxon>Trypanosomatida</taxon>
        <taxon>Trypanosomatidae</taxon>
        <taxon>Leishmaniinae</taxon>
        <taxon>Leptomonas</taxon>
    </lineage>
</organism>
<dbReference type="Gene3D" id="2.40.30.10">
    <property type="entry name" value="Translation factors"/>
    <property type="match status" value="1"/>
</dbReference>
<dbReference type="GeneID" id="26903058"/>
<dbReference type="OMA" id="YANRTEQ"/>
<evidence type="ECO:0000256" key="8">
    <source>
        <dbReference type="ARBA" id="ARBA00023004"/>
    </source>
</evidence>
<comment type="cofactor">
    <cofactor evidence="1 9">
        <name>FAD</name>
        <dbReference type="ChEBI" id="CHEBI:57692"/>
    </cofactor>
</comment>
<evidence type="ECO:0000313" key="14">
    <source>
        <dbReference type="Proteomes" id="UP000037923"/>
    </source>
</evidence>
<keyword evidence="8" id="KW-0408">Iron</keyword>
<feature type="compositionally biased region" description="Basic and acidic residues" evidence="10">
    <location>
        <begin position="48"/>
        <end position="61"/>
    </location>
</feature>
<feature type="domain" description="FAD-binding FR-type" evidence="12">
    <location>
        <begin position="400"/>
        <end position="499"/>
    </location>
</feature>
<dbReference type="InterPro" id="IPR018506">
    <property type="entry name" value="Cyt_B5_heme-BS"/>
</dbReference>
<feature type="compositionally biased region" description="Low complexity" evidence="10">
    <location>
        <begin position="169"/>
        <end position="179"/>
    </location>
</feature>
<dbReference type="InterPro" id="IPR008333">
    <property type="entry name" value="Cbr1-like_FAD-bd_dom"/>
</dbReference>
<evidence type="ECO:0000256" key="9">
    <source>
        <dbReference type="PIRSR" id="PIRSR601834-1"/>
    </source>
</evidence>
<evidence type="ECO:0000256" key="6">
    <source>
        <dbReference type="ARBA" id="ARBA00022827"/>
    </source>
</evidence>
<dbReference type="Pfam" id="PF00175">
    <property type="entry name" value="NAD_binding_1"/>
    <property type="match status" value="1"/>
</dbReference>
<dbReference type="EMBL" id="LGTL01000004">
    <property type="protein sequence ID" value="KPA83042.1"/>
    <property type="molecule type" value="Genomic_DNA"/>
</dbReference>
<dbReference type="InterPro" id="IPR017927">
    <property type="entry name" value="FAD-bd_FR_type"/>
</dbReference>
<evidence type="ECO:0000256" key="3">
    <source>
        <dbReference type="ARBA" id="ARBA00022617"/>
    </source>
</evidence>
<dbReference type="RefSeq" id="XP_015661481.1">
    <property type="nucleotide sequence ID" value="XM_015799879.1"/>
</dbReference>
<feature type="compositionally biased region" description="Pro residues" evidence="10">
    <location>
        <begin position="180"/>
        <end position="190"/>
    </location>
</feature>
<evidence type="ECO:0000256" key="1">
    <source>
        <dbReference type="ARBA" id="ARBA00001974"/>
    </source>
</evidence>
<dbReference type="InterPro" id="IPR017938">
    <property type="entry name" value="Riboflavin_synthase-like_b-brl"/>
</dbReference>
<dbReference type="Pfam" id="PF00970">
    <property type="entry name" value="FAD_binding_6"/>
    <property type="match status" value="1"/>
</dbReference>
<dbReference type="SMART" id="SM01117">
    <property type="entry name" value="Cyt-b5"/>
    <property type="match status" value="2"/>
</dbReference>
<dbReference type="SUPFAM" id="SSF52343">
    <property type="entry name" value="Ferredoxin reductase-like, C-terminal NADP-linked domain"/>
    <property type="match status" value="1"/>
</dbReference>
<feature type="region of interest" description="Disordered" evidence="10">
    <location>
        <begin position="1"/>
        <end position="81"/>
    </location>
</feature>
<comment type="caution">
    <text evidence="13">The sequence shown here is derived from an EMBL/GenBank/DDBJ whole genome shotgun (WGS) entry which is preliminary data.</text>
</comment>
<dbReference type="PROSITE" id="PS00191">
    <property type="entry name" value="CYTOCHROME_B5_1"/>
    <property type="match status" value="1"/>
</dbReference>
<proteinExistence type="predicted"/>
<feature type="compositionally biased region" description="Basic residues" evidence="10">
    <location>
        <begin position="1"/>
        <end position="13"/>
    </location>
</feature>
<evidence type="ECO:0000313" key="13">
    <source>
        <dbReference type="EMBL" id="KPA83042.1"/>
    </source>
</evidence>
<dbReference type="SUPFAM" id="SSF63380">
    <property type="entry name" value="Riboflavin synthase domain-like"/>
    <property type="match status" value="1"/>
</dbReference>
<feature type="binding site" evidence="9">
    <location>
        <position position="467"/>
    </location>
    <ligand>
        <name>FAD</name>
        <dbReference type="ChEBI" id="CHEBI:57692"/>
    </ligand>
</feature>
<gene>
    <name evidence="13" type="ORF">ABB37_02767</name>
</gene>
<accession>A0A0N0DXP3</accession>
<dbReference type="PANTHER" id="PTHR19370:SF171">
    <property type="entry name" value="NADH-CYTOCHROME B5 REDUCTASE 2"/>
    <property type="match status" value="1"/>
</dbReference>
<dbReference type="InterPro" id="IPR001199">
    <property type="entry name" value="Cyt_B5-like_heme/steroid-bd"/>
</dbReference>
<evidence type="ECO:0000256" key="4">
    <source>
        <dbReference type="ARBA" id="ARBA00022630"/>
    </source>
</evidence>
<name>A0A0N0DXP3_LEPPY</name>
<feature type="domain" description="Cytochrome b5 heme-binding" evidence="11">
    <location>
        <begin position="193"/>
        <end position="270"/>
    </location>
</feature>
<feature type="binding site" evidence="9">
    <location>
        <position position="475"/>
    </location>
    <ligand>
        <name>FAD</name>
        <dbReference type="ChEBI" id="CHEBI:57692"/>
    </ligand>
</feature>
<dbReference type="GO" id="GO:0090524">
    <property type="term" value="F:cytochrome-b5 reductase activity, acting on NADH"/>
    <property type="evidence" value="ECO:0007669"/>
    <property type="project" value="UniProtKB-EC"/>
</dbReference>
<dbReference type="PROSITE" id="PS50255">
    <property type="entry name" value="CYTOCHROME_B5_2"/>
    <property type="match status" value="2"/>
</dbReference>
<feature type="region of interest" description="Disordered" evidence="10">
    <location>
        <begin position="98"/>
        <end position="138"/>
    </location>
</feature>
<dbReference type="InterPro" id="IPR036400">
    <property type="entry name" value="Cyt_B5-like_heme/steroid_sf"/>
</dbReference>
<feature type="region of interest" description="Disordered" evidence="10">
    <location>
        <begin position="167"/>
        <end position="194"/>
    </location>
</feature>
<dbReference type="GO" id="GO:0046872">
    <property type="term" value="F:metal ion binding"/>
    <property type="evidence" value="ECO:0007669"/>
    <property type="project" value="UniProtKB-KW"/>
</dbReference>
<dbReference type="Gene3D" id="3.10.120.10">
    <property type="entry name" value="Cytochrome b5-like heme/steroid binding domain"/>
    <property type="match status" value="2"/>
</dbReference>
<dbReference type="OrthoDB" id="260519at2759"/>
<dbReference type="Proteomes" id="UP000037923">
    <property type="component" value="Unassembled WGS sequence"/>
</dbReference>
<keyword evidence="7" id="KW-0560">Oxidoreductase</keyword>